<sequence length="424" mass="46876">MQRILREEGLALADPLQPQRLQRLVHRYSPPSIGNLFATPRPGNSDSLEWWTELPGQSHHFKELPLSDQQKLKERLDQRLLALSNLITELEKRDNAAASELRQLPSGPSTENLYSVNGEPLLVHWVPVQSMAGPVTSSTPINQPVMARPADPPRRRYHLLLPLLLLPLMVGLILLGLWLAFNRWGPFSLPWQPSEDETIPLVCYSDNTPPPEFVAIFDTSGSMNLNIQTSREDELWFFNMPDALREFQINDPRMQQIIASPSRLTVAQGAFTDLVQAIDPSVDIGLITYQGCDATVMQGMFSAEQRPQLIKGVNRLLANDGTPLGASLLQAANIVDGKERDAVILAFVDGDDGCGQDQCAIAQEIARQQPRLKINVVDISNSGLSNCIAEQTGGRVFGSQDAEMISTMLLDAGREALGEEYCTP</sequence>
<name>A0ABR9FF65_9GAMM</name>
<keyword evidence="1" id="KW-1133">Transmembrane helix</keyword>
<protein>
    <submittedName>
        <fullName evidence="3">VWA domain-containing protein</fullName>
    </submittedName>
</protein>
<dbReference type="InterPro" id="IPR002035">
    <property type="entry name" value="VWF_A"/>
</dbReference>
<keyword evidence="1" id="KW-0472">Membrane</keyword>
<evidence type="ECO:0000259" key="2">
    <source>
        <dbReference type="SMART" id="SM00327"/>
    </source>
</evidence>
<feature type="transmembrane region" description="Helical" evidence="1">
    <location>
        <begin position="159"/>
        <end position="181"/>
    </location>
</feature>
<dbReference type="Gene3D" id="3.40.50.410">
    <property type="entry name" value="von Willebrand factor, type A domain"/>
    <property type="match status" value="1"/>
</dbReference>
<feature type="domain" description="VWFA" evidence="2">
    <location>
        <begin position="210"/>
        <end position="409"/>
    </location>
</feature>
<dbReference type="InterPro" id="IPR036465">
    <property type="entry name" value="vWFA_dom_sf"/>
</dbReference>
<dbReference type="RefSeq" id="WP_192528423.1">
    <property type="nucleotide sequence ID" value="NZ_JABUYX010000004.1"/>
</dbReference>
<dbReference type="Proteomes" id="UP000754821">
    <property type="component" value="Unassembled WGS sequence"/>
</dbReference>
<keyword evidence="1" id="KW-0812">Transmembrane</keyword>
<dbReference type="SUPFAM" id="SSF53300">
    <property type="entry name" value="vWA-like"/>
    <property type="match status" value="1"/>
</dbReference>
<keyword evidence="4" id="KW-1185">Reference proteome</keyword>
<evidence type="ECO:0000256" key="1">
    <source>
        <dbReference type="SAM" id="Phobius"/>
    </source>
</evidence>
<accession>A0ABR9FF65</accession>
<comment type="caution">
    <text evidence="3">The sequence shown here is derived from an EMBL/GenBank/DDBJ whole genome shotgun (WGS) entry which is preliminary data.</text>
</comment>
<gene>
    <name evidence="3" type="ORF">EI163_15520</name>
</gene>
<organism evidence="3 4">
    <name type="scientific">Halomonas citrativorans</name>
    <dbReference type="NCBI Taxonomy" id="2742612"/>
    <lineage>
        <taxon>Bacteria</taxon>
        <taxon>Pseudomonadati</taxon>
        <taxon>Pseudomonadota</taxon>
        <taxon>Gammaproteobacteria</taxon>
        <taxon>Oceanospirillales</taxon>
        <taxon>Halomonadaceae</taxon>
        <taxon>Halomonas</taxon>
    </lineage>
</organism>
<dbReference type="EMBL" id="RRZC01000021">
    <property type="protein sequence ID" value="MBE0404949.1"/>
    <property type="molecule type" value="Genomic_DNA"/>
</dbReference>
<proteinExistence type="predicted"/>
<evidence type="ECO:0000313" key="4">
    <source>
        <dbReference type="Proteomes" id="UP000754821"/>
    </source>
</evidence>
<reference evidence="3 4" key="1">
    <citation type="submission" date="2020-07" db="EMBL/GenBank/DDBJ databases">
        <title>Halophilic bacteria isolated from french cheeses.</title>
        <authorList>
            <person name="Kothe C.I."/>
            <person name="Farah-Kraiem B."/>
            <person name="Renault P."/>
            <person name="Dridi B."/>
        </authorList>
    </citation>
    <scope>NUCLEOTIDE SEQUENCE [LARGE SCALE GENOMIC DNA]</scope>
    <source>
        <strain evidence="3 4">FME16</strain>
    </source>
</reference>
<evidence type="ECO:0000313" key="3">
    <source>
        <dbReference type="EMBL" id="MBE0404949.1"/>
    </source>
</evidence>
<dbReference type="SMART" id="SM00327">
    <property type="entry name" value="VWA"/>
    <property type="match status" value="1"/>
</dbReference>